<evidence type="ECO:0000313" key="2">
    <source>
        <dbReference type="Proteomes" id="UP000007875"/>
    </source>
</evidence>
<reference evidence="1" key="3">
    <citation type="submission" date="2025-09" db="UniProtKB">
        <authorList>
            <consortium name="Ensembl"/>
        </authorList>
    </citation>
    <scope>IDENTIFICATION</scope>
</reference>
<organism evidence="1 2">
    <name type="scientific">Ciona savignyi</name>
    <name type="common">Pacific transparent sea squirt</name>
    <dbReference type="NCBI Taxonomy" id="51511"/>
    <lineage>
        <taxon>Eukaryota</taxon>
        <taxon>Metazoa</taxon>
        <taxon>Chordata</taxon>
        <taxon>Tunicata</taxon>
        <taxon>Ascidiacea</taxon>
        <taxon>Phlebobranchia</taxon>
        <taxon>Cionidae</taxon>
        <taxon>Ciona</taxon>
    </lineage>
</organism>
<evidence type="ECO:0000313" key="1">
    <source>
        <dbReference type="Ensembl" id="ENSCSAVP00000014718.1"/>
    </source>
</evidence>
<accession>H2ZAV3</accession>
<reference evidence="2" key="1">
    <citation type="submission" date="2003-08" db="EMBL/GenBank/DDBJ databases">
        <authorList>
            <person name="Birren B."/>
            <person name="Nusbaum C."/>
            <person name="Abebe A."/>
            <person name="Abouelleil A."/>
            <person name="Adekoya E."/>
            <person name="Ait-zahra M."/>
            <person name="Allen N."/>
            <person name="Allen T."/>
            <person name="An P."/>
            <person name="Anderson M."/>
            <person name="Anderson S."/>
            <person name="Arachchi H."/>
            <person name="Armbruster J."/>
            <person name="Bachantsang P."/>
            <person name="Baldwin J."/>
            <person name="Barry A."/>
            <person name="Bayul T."/>
            <person name="Blitshsteyn B."/>
            <person name="Bloom T."/>
            <person name="Blye J."/>
            <person name="Boguslavskiy L."/>
            <person name="Borowsky M."/>
            <person name="Boukhgalter B."/>
            <person name="Brunache A."/>
            <person name="Butler J."/>
            <person name="Calixte N."/>
            <person name="Calvo S."/>
            <person name="Camarata J."/>
            <person name="Campo K."/>
            <person name="Chang J."/>
            <person name="Cheshatsang Y."/>
            <person name="Citroen M."/>
            <person name="Collymore A."/>
            <person name="Considine T."/>
            <person name="Cook A."/>
            <person name="Cooke P."/>
            <person name="Corum B."/>
            <person name="Cuomo C."/>
            <person name="David R."/>
            <person name="Dawoe T."/>
            <person name="Degray S."/>
            <person name="Dodge S."/>
            <person name="Dooley K."/>
            <person name="Dorje P."/>
            <person name="Dorjee K."/>
            <person name="Dorris L."/>
            <person name="Duffey N."/>
            <person name="Dupes A."/>
            <person name="Elkins T."/>
            <person name="Engels R."/>
            <person name="Erickson J."/>
            <person name="Farina A."/>
            <person name="Faro S."/>
            <person name="Ferreira P."/>
            <person name="Fischer H."/>
            <person name="Fitzgerald M."/>
            <person name="Foley K."/>
            <person name="Gage D."/>
            <person name="Galagan J."/>
            <person name="Gearin G."/>
            <person name="Gnerre S."/>
            <person name="Gnirke A."/>
            <person name="Goyette A."/>
            <person name="Graham J."/>
            <person name="Grandbois E."/>
            <person name="Gyaltsen K."/>
            <person name="Hafez N."/>
            <person name="Hagopian D."/>
            <person name="Hagos B."/>
            <person name="Hall J."/>
            <person name="Hatcher B."/>
            <person name="Heller A."/>
            <person name="Higgins H."/>
            <person name="Honan T."/>
            <person name="Horn A."/>
            <person name="Houde N."/>
            <person name="Hughes L."/>
            <person name="Hulme W."/>
            <person name="Husby E."/>
            <person name="Iliev I."/>
            <person name="Jaffe D."/>
            <person name="Jones C."/>
            <person name="Kamal M."/>
            <person name="Kamat A."/>
            <person name="Kamvysselis M."/>
            <person name="Karlsson E."/>
            <person name="Kells C."/>
            <person name="Kieu A."/>
            <person name="Kisner P."/>
            <person name="Kodira C."/>
            <person name="Kulbokas E."/>
            <person name="Labutti K."/>
            <person name="Lama D."/>
            <person name="Landers T."/>
            <person name="Leger J."/>
            <person name="Levine S."/>
            <person name="Lewis D."/>
            <person name="Lewis T."/>
            <person name="Lindblad-toh K."/>
            <person name="Liu X."/>
            <person name="Lokyitsang T."/>
            <person name="Lokyitsang Y."/>
            <person name="Lucien O."/>
            <person name="Lui A."/>
            <person name="Ma L.J."/>
            <person name="Mabbitt R."/>
            <person name="Macdonald J."/>
            <person name="Maclean C."/>
            <person name="Major J."/>
            <person name="Manning J."/>
            <person name="Marabella R."/>
            <person name="Maru K."/>
            <person name="Matthews C."/>
            <person name="Mauceli E."/>
            <person name="Mccarthy M."/>
            <person name="Mcdonough S."/>
            <person name="Mcghee T."/>
            <person name="Meldrim J."/>
            <person name="Meneus L."/>
            <person name="Mesirov J."/>
            <person name="Mihalev A."/>
            <person name="Mihova T."/>
            <person name="Mikkelsen T."/>
            <person name="Mlenga V."/>
            <person name="Moru K."/>
            <person name="Mozes J."/>
            <person name="Mulrain L."/>
            <person name="Munson G."/>
            <person name="Naylor J."/>
            <person name="Newes C."/>
            <person name="Nguyen C."/>
            <person name="Nguyen N."/>
            <person name="Nguyen T."/>
            <person name="Nicol R."/>
            <person name="Nielsen C."/>
            <person name="Nizzari M."/>
            <person name="Norbu C."/>
            <person name="Norbu N."/>
            <person name="O'donnell P."/>
            <person name="Okoawo O."/>
            <person name="O'leary S."/>
            <person name="Omotosho B."/>
            <person name="O'neill K."/>
            <person name="Osman S."/>
            <person name="Parker S."/>
            <person name="Perrin D."/>
            <person name="Phunkhang P."/>
            <person name="Piqani B."/>
            <person name="Purcell S."/>
            <person name="Rachupka T."/>
            <person name="Ramasamy U."/>
            <person name="Rameau R."/>
            <person name="Ray V."/>
            <person name="Raymond C."/>
            <person name="Retta R."/>
            <person name="Richardson S."/>
            <person name="Rise C."/>
            <person name="Rodriguez J."/>
            <person name="Rogers J."/>
            <person name="Rogov P."/>
            <person name="Rutman M."/>
            <person name="Schupbach R."/>
            <person name="Seaman C."/>
            <person name="Settipalli S."/>
            <person name="Sharpe T."/>
            <person name="Sheridan J."/>
            <person name="Sherpa N."/>
            <person name="Shi J."/>
            <person name="Smirnov S."/>
            <person name="Smith C."/>
            <person name="Sougnez C."/>
            <person name="Spencer B."/>
            <person name="Stalker J."/>
            <person name="Stange-thomann N."/>
            <person name="Stavropoulos S."/>
            <person name="Stetson K."/>
            <person name="Stone C."/>
            <person name="Stone S."/>
            <person name="Stubbs M."/>
            <person name="Talamas J."/>
            <person name="Tchuinga P."/>
            <person name="Tenzing P."/>
            <person name="Tesfaye S."/>
            <person name="Theodore J."/>
            <person name="Thoulutsang Y."/>
            <person name="Topham K."/>
            <person name="Towey S."/>
            <person name="Tsamla T."/>
            <person name="Tsomo N."/>
            <person name="Vallee D."/>
            <person name="Vassiliev H."/>
            <person name="Venkataraman V."/>
            <person name="Vinson J."/>
            <person name="Vo A."/>
            <person name="Wade C."/>
            <person name="Wang S."/>
            <person name="Wangchuk T."/>
            <person name="Wangdi T."/>
            <person name="Whittaker C."/>
            <person name="Wilkinson J."/>
            <person name="Wu Y."/>
            <person name="Wyman D."/>
            <person name="Yadav S."/>
            <person name="Yang S."/>
            <person name="Yang X."/>
            <person name="Yeager S."/>
            <person name="Yee E."/>
            <person name="Young G."/>
            <person name="Zainoun J."/>
            <person name="Zembeck L."/>
            <person name="Zimmer A."/>
            <person name="Zody M."/>
            <person name="Lander E."/>
        </authorList>
    </citation>
    <scope>NUCLEOTIDE SEQUENCE [LARGE SCALE GENOMIC DNA]</scope>
</reference>
<name>H2ZAV3_CIOSA</name>
<dbReference type="Proteomes" id="UP000007875">
    <property type="component" value="Unassembled WGS sequence"/>
</dbReference>
<dbReference type="InParanoid" id="H2ZAV3"/>
<dbReference type="AlphaFoldDB" id="H2ZAV3"/>
<protein>
    <submittedName>
        <fullName evidence="1">Uncharacterized protein</fullName>
    </submittedName>
</protein>
<dbReference type="HOGENOM" id="CLU_1593967_0_0_1"/>
<reference evidence="1" key="2">
    <citation type="submission" date="2025-08" db="UniProtKB">
        <authorList>
            <consortium name="Ensembl"/>
        </authorList>
    </citation>
    <scope>IDENTIFICATION</scope>
</reference>
<proteinExistence type="predicted"/>
<keyword evidence="2" id="KW-1185">Reference proteome</keyword>
<dbReference type="Ensembl" id="ENSCSAVT00000014886.1">
    <property type="protein sequence ID" value="ENSCSAVP00000014718.1"/>
    <property type="gene ID" value="ENSCSAVG00000008599.1"/>
</dbReference>
<sequence length="167" mass="18693">MHQNNTMVLHVAKFMVYLEGLGHKMVDQDLKIQVWQQVFSNSKKSWLLHHKVLDEVESFSRVTKNPAQIGRICGDDGIEVLRSHFQVPTVCKVPTSEIHIKHAAMLANSTIPPIKMNASPNAGSALVNKVTTSVKNLKNSKHNLTMGHKKILQESINILTSLIDRPT</sequence>